<evidence type="ECO:0000313" key="2">
    <source>
        <dbReference type="Proteomes" id="UP000300142"/>
    </source>
</evidence>
<keyword evidence="2" id="KW-1185">Reference proteome</keyword>
<accession>A0A479ZXJ2</accession>
<sequence length="61" mass="7483">MESLYFDNINRYLITKLQMSQLIHKPLMSCFQENILFELFSVTITNKSIYFVDKIHFFWQN</sequence>
<dbReference type="EMBL" id="BJCE01000020">
    <property type="protein sequence ID" value="GCL35891.1"/>
    <property type="molecule type" value="Genomic_DNA"/>
</dbReference>
<organism evidence="1 2">
    <name type="scientific">Sphaerospermopsis reniformis</name>
    <dbReference type="NCBI Taxonomy" id="531300"/>
    <lineage>
        <taxon>Bacteria</taxon>
        <taxon>Bacillati</taxon>
        <taxon>Cyanobacteriota</taxon>
        <taxon>Cyanophyceae</taxon>
        <taxon>Nostocales</taxon>
        <taxon>Aphanizomenonaceae</taxon>
        <taxon>Sphaerospermopsis</taxon>
    </lineage>
</organism>
<comment type="caution">
    <text evidence="1">The sequence shown here is derived from an EMBL/GenBank/DDBJ whole genome shotgun (WGS) entry which is preliminary data.</text>
</comment>
<reference evidence="2" key="1">
    <citation type="submission" date="2019-02" db="EMBL/GenBank/DDBJ databases">
        <title>Draft genome sequence of Sphaerospermopsis reniformis NIES-1949.</title>
        <authorList>
            <person name="Yamaguchi H."/>
            <person name="Suzuki S."/>
            <person name="Kawachi M."/>
        </authorList>
    </citation>
    <scope>NUCLEOTIDE SEQUENCE [LARGE SCALE GENOMIC DNA]</scope>
    <source>
        <strain evidence="2">NIES-1949</strain>
    </source>
</reference>
<dbReference type="Proteomes" id="UP000300142">
    <property type="component" value="Unassembled WGS sequence"/>
</dbReference>
<evidence type="ECO:0000313" key="1">
    <source>
        <dbReference type="EMBL" id="GCL35891.1"/>
    </source>
</evidence>
<protein>
    <submittedName>
        <fullName evidence="1">Uncharacterized protein</fullName>
    </submittedName>
</protein>
<name>A0A479ZXJ2_9CYAN</name>
<proteinExistence type="predicted"/>
<gene>
    <name evidence="1" type="ORF">SR1949_09910</name>
</gene>
<dbReference type="AlphaFoldDB" id="A0A479ZXJ2"/>